<gene>
    <name evidence="10" type="ORF">EUAN_01060</name>
</gene>
<evidence type="ECO:0000259" key="8">
    <source>
        <dbReference type="Pfam" id="PF04039"/>
    </source>
</evidence>
<evidence type="ECO:0000256" key="1">
    <source>
        <dbReference type="ARBA" id="ARBA00004651"/>
    </source>
</evidence>
<dbReference type="STRING" id="39480.EUAN_01060"/>
<keyword evidence="5 7" id="KW-1133">Transmembrane helix</keyword>
<evidence type="ECO:0000256" key="2">
    <source>
        <dbReference type="ARBA" id="ARBA00009425"/>
    </source>
</evidence>
<feature type="domain" description="Na+/H+ antiporter MnhB subunit-related protein" evidence="8">
    <location>
        <begin position="107"/>
        <end position="219"/>
    </location>
</feature>
<keyword evidence="4 7" id="KW-0812">Transmembrane</keyword>
<dbReference type="Pfam" id="PF04039">
    <property type="entry name" value="MnhB"/>
    <property type="match status" value="1"/>
</dbReference>
<sequence length="227" mass="25739">MRRKVLALAIIALGSIFLMLYFSTIESFTPVLRNLYIEQAQSRTGVMNVVTAVYLDYRVFDTLLEALLLLTSVVAIFQFIQLEVFEQNIQEWVSVDSVDYSQSEIQRYLVSIIYPLFVILGVYVIANGADSPGGGFQGGAILAAIIMSRYLIVPTEKYDYQIPYLLEKIFYLLILITLSLFITGNLNFISSRTYILVANTLIGAKVAFGLTAIFLRFIYFEEENRRG</sequence>
<dbReference type="InterPro" id="IPR007182">
    <property type="entry name" value="MnhB"/>
</dbReference>
<name>A0A1S1V9H7_9FIRM</name>
<dbReference type="Proteomes" id="UP000180254">
    <property type="component" value="Unassembled WGS sequence"/>
</dbReference>
<keyword evidence="3" id="KW-1003">Cell membrane</keyword>
<dbReference type="PANTHER" id="PTHR33932">
    <property type="entry name" value="NA(+)/H(+) ANTIPORTER SUBUNIT B"/>
    <property type="match status" value="1"/>
</dbReference>
<reference evidence="10 11" key="1">
    <citation type="submission" date="2016-09" db="EMBL/GenBank/DDBJ databases">
        <title>Genome sequence of Eubacterium angustum.</title>
        <authorList>
            <person name="Poehlein A."/>
            <person name="Daniel R."/>
        </authorList>
    </citation>
    <scope>NUCLEOTIDE SEQUENCE [LARGE SCALE GENOMIC DNA]</scope>
    <source>
        <strain evidence="10 11">DSM 1989</strain>
    </source>
</reference>
<feature type="domain" description="MrpA C-terminal/MbhE" evidence="9">
    <location>
        <begin position="2"/>
        <end position="79"/>
    </location>
</feature>
<dbReference type="GO" id="GO:0005886">
    <property type="term" value="C:plasma membrane"/>
    <property type="evidence" value="ECO:0007669"/>
    <property type="project" value="UniProtKB-SubCell"/>
</dbReference>
<evidence type="ECO:0000313" key="11">
    <source>
        <dbReference type="Proteomes" id="UP000180254"/>
    </source>
</evidence>
<evidence type="ECO:0000313" key="10">
    <source>
        <dbReference type="EMBL" id="OHW63242.1"/>
    </source>
</evidence>
<feature type="transmembrane region" description="Helical" evidence="7">
    <location>
        <begin position="108"/>
        <end position="129"/>
    </location>
</feature>
<protein>
    <submittedName>
        <fullName evidence="10">Putative monovalent cation/H+ antiporter subunit B</fullName>
    </submittedName>
</protein>
<organism evidence="10 11">
    <name type="scientific">Andreesenia angusta</name>
    <dbReference type="NCBI Taxonomy" id="39480"/>
    <lineage>
        <taxon>Bacteria</taxon>
        <taxon>Bacillati</taxon>
        <taxon>Bacillota</taxon>
        <taxon>Tissierellia</taxon>
        <taxon>Tissierellales</taxon>
        <taxon>Gottschalkiaceae</taxon>
        <taxon>Andreesenia</taxon>
    </lineage>
</organism>
<dbReference type="AlphaFoldDB" id="A0A1S1V9H7"/>
<comment type="subcellular location">
    <subcellularLocation>
        <location evidence="1">Cell membrane</location>
        <topology evidence="1">Multi-pass membrane protein</topology>
    </subcellularLocation>
</comment>
<feature type="transmembrane region" description="Helical" evidence="7">
    <location>
        <begin position="135"/>
        <end position="152"/>
    </location>
</feature>
<feature type="transmembrane region" description="Helical" evidence="7">
    <location>
        <begin position="164"/>
        <end position="182"/>
    </location>
</feature>
<keyword evidence="6 7" id="KW-0472">Membrane</keyword>
<evidence type="ECO:0000259" key="9">
    <source>
        <dbReference type="Pfam" id="PF20501"/>
    </source>
</evidence>
<evidence type="ECO:0000256" key="7">
    <source>
        <dbReference type="SAM" id="Phobius"/>
    </source>
</evidence>
<keyword evidence="11" id="KW-1185">Reference proteome</keyword>
<dbReference type="InterPro" id="IPR046806">
    <property type="entry name" value="MrpA_C/MbhE"/>
</dbReference>
<evidence type="ECO:0000256" key="6">
    <source>
        <dbReference type="ARBA" id="ARBA00023136"/>
    </source>
</evidence>
<comment type="caution">
    <text evidence="10">The sequence shown here is derived from an EMBL/GenBank/DDBJ whole genome shotgun (WGS) entry which is preliminary data.</text>
</comment>
<dbReference type="Pfam" id="PF20501">
    <property type="entry name" value="MbhE"/>
    <property type="match status" value="1"/>
</dbReference>
<dbReference type="PANTHER" id="PTHR33932:SF4">
    <property type="entry name" value="NA(+)_H(+) ANTIPORTER SUBUNIT B"/>
    <property type="match status" value="1"/>
</dbReference>
<dbReference type="InterPro" id="IPR050622">
    <property type="entry name" value="CPA3_antiporter_subunitB"/>
</dbReference>
<dbReference type="OrthoDB" id="9798859at2"/>
<evidence type="ECO:0000256" key="3">
    <source>
        <dbReference type="ARBA" id="ARBA00022475"/>
    </source>
</evidence>
<feature type="transmembrane region" description="Helical" evidence="7">
    <location>
        <begin position="194"/>
        <end position="219"/>
    </location>
</feature>
<dbReference type="RefSeq" id="WP_084655623.1">
    <property type="nucleotide sequence ID" value="NZ_MKIE01000001.1"/>
</dbReference>
<proteinExistence type="inferred from homology"/>
<accession>A0A1S1V9H7</accession>
<dbReference type="EMBL" id="MKIE01000001">
    <property type="protein sequence ID" value="OHW63242.1"/>
    <property type="molecule type" value="Genomic_DNA"/>
</dbReference>
<feature type="transmembrane region" description="Helical" evidence="7">
    <location>
        <begin position="5"/>
        <end position="25"/>
    </location>
</feature>
<feature type="transmembrane region" description="Helical" evidence="7">
    <location>
        <begin position="63"/>
        <end position="80"/>
    </location>
</feature>
<comment type="similarity">
    <text evidence="2">Belongs to the CPA3 antiporters (TC 2.A.63) subunit B family.</text>
</comment>
<evidence type="ECO:0000256" key="4">
    <source>
        <dbReference type="ARBA" id="ARBA00022692"/>
    </source>
</evidence>
<evidence type="ECO:0000256" key="5">
    <source>
        <dbReference type="ARBA" id="ARBA00022989"/>
    </source>
</evidence>